<comment type="similarity">
    <text evidence="11">Belongs to the protein kinase superfamily. Ser/Thr protein kinase family. WEE1 subfamily.</text>
</comment>
<keyword evidence="6 11" id="KW-0067">ATP-binding</keyword>
<evidence type="ECO:0000256" key="10">
    <source>
        <dbReference type="ARBA" id="ARBA00037982"/>
    </source>
</evidence>
<proteinExistence type="inferred from homology"/>
<dbReference type="GO" id="GO:0000287">
    <property type="term" value="F:magnesium ion binding"/>
    <property type="evidence" value="ECO:0007669"/>
    <property type="project" value="InterPro"/>
</dbReference>
<feature type="domain" description="Protein kinase" evidence="17">
    <location>
        <begin position="231"/>
        <end position="506"/>
    </location>
</feature>
<dbReference type="GO" id="GO:0005634">
    <property type="term" value="C:nucleus"/>
    <property type="evidence" value="ECO:0007669"/>
    <property type="project" value="UniProtKB-SubCell"/>
</dbReference>
<dbReference type="Proteomes" id="UP001195483">
    <property type="component" value="Unassembled WGS sequence"/>
</dbReference>
<comment type="catalytic activity">
    <reaction evidence="11">
        <text>L-tyrosyl-[protein] + ATP = O-phospho-L-tyrosyl-[protein] + ADP + H(+)</text>
        <dbReference type="Rhea" id="RHEA:10596"/>
        <dbReference type="Rhea" id="RHEA-COMP:10136"/>
        <dbReference type="Rhea" id="RHEA-COMP:20101"/>
        <dbReference type="ChEBI" id="CHEBI:15378"/>
        <dbReference type="ChEBI" id="CHEBI:30616"/>
        <dbReference type="ChEBI" id="CHEBI:46858"/>
        <dbReference type="ChEBI" id="CHEBI:61978"/>
        <dbReference type="ChEBI" id="CHEBI:456216"/>
        <dbReference type="EC" id="2.7.10.2"/>
    </reaction>
</comment>
<evidence type="ECO:0000256" key="8">
    <source>
        <dbReference type="ARBA" id="ARBA00023137"/>
    </source>
</evidence>
<dbReference type="PROSITE" id="PS00108">
    <property type="entry name" value="PROTEIN_KINASE_ST"/>
    <property type="match status" value="1"/>
</dbReference>
<dbReference type="EC" id="2.7.10.2" evidence="11"/>
<keyword evidence="3 11" id="KW-0479">Metal-binding</keyword>
<dbReference type="AlphaFoldDB" id="A0AAE0VYP6"/>
<comment type="cofactor">
    <cofactor evidence="14">
        <name>Mg(2+)</name>
        <dbReference type="ChEBI" id="CHEBI:18420"/>
    </cofactor>
    <text evidence="14">Binds 2 magnesium ions per subunit.</text>
</comment>
<evidence type="ECO:0000256" key="3">
    <source>
        <dbReference type="ARBA" id="ARBA00022723"/>
    </source>
</evidence>
<dbReference type="EMBL" id="JAEAOA010000708">
    <property type="protein sequence ID" value="KAK3593865.1"/>
    <property type="molecule type" value="Genomic_DNA"/>
</dbReference>
<dbReference type="InterPro" id="IPR017164">
    <property type="entry name" value="Wee1-like_protein_kinase"/>
</dbReference>
<evidence type="ECO:0000259" key="17">
    <source>
        <dbReference type="PROSITE" id="PS50011"/>
    </source>
</evidence>
<evidence type="ECO:0000256" key="12">
    <source>
        <dbReference type="PIRSR" id="PIRSR037281-1"/>
    </source>
</evidence>
<reference evidence="18" key="1">
    <citation type="journal article" date="2021" name="Genome Biol. Evol.">
        <title>A High-Quality Reference Genome for a Parasitic Bivalve with Doubly Uniparental Inheritance (Bivalvia: Unionida).</title>
        <authorList>
            <person name="Smith C.H."/>
        </authorList>
    </citation>
    <scope>NUCLEOTIDE SEQUENCE</scope>
    <source>
        <strain evidence="18">CHS0354</strain>
    </source>
</reference>
<reference evidence="18" key="3">
    <citation type="submission" date="2023-05" db="EMBL/GenBank/DDBJ databases">
        <authorList>
            <person name="Smith C.H."/>
        </authorList>
    </citation>
    <scope>NUCLEOTIDE SEQUENCE</scope>
    <source>
        <strain evidence="18">CHS0354</strain>
        <tissue evidence="18">Mantle</tissue>
    </source>
</reference>
<keyword evidence="5 11" id="KW-0418">Kinase</keyword>
<evidence type="ECO:0000256" key="16">
    <source>
        <dbReference type="SAM" id="MobiDB-lite"/>
    </source>
</evidence>
<evidence type="ECO:0000256" key="6">
    <source>
        <dbReference type="ARBA" id="ARBA00022840"/>
    </source>
</evidence>
<dbReference type="GO" id="GO:0005524">
    <property type="term" value="F:ATP binding"/>
    <property type="evidence" value="ECO:0007669"/>
    <property type="project" value="UniProtKB-UniRule"/>
</dbReference>
<dbReference type="PROSITE" id="PS50011">
    <property type="entry name" value="PROTEIN_KINASE_DOM"/>
    <property type="match status" value="1"/>
</dbReference>
<dbReference type="InterPro" id="IPR017441">
    <property type="entry name" value="Protein_kinase_ATP_BS"/>
</dbReference>
<dbReference type="InterPro" id="IPR050339">
    <property type="entry name" value="CC_SR_Kinase"/>
</dbReference>
<dbReference type="PROSITE" id="PS00107">
    <property type="entry name" value="PROTEIN_KINASE_ATP"/>
    <property type="match status" value="1"/>
</dbReference>
<reference evidence="18" key="2">
    <citation type="journal article" date="2021" name="Genome Biol. Evol.">
        <title>Developing a high-quality reference genome for a parasitic bivalve with doubly uniparental inheritance (Bivalvia: Unionida).</title>
        <authorList>
            <person name="Smith C.H."/>
        </authorList>
    </citation>
    <scope>NUCLEOTIDE SEQUENCE</scope>
    <source>
        <strain evidence="18">CHS0354</strain>
        <tissue evidence="18">Mantle</tissue>
    </source>
</reference>
<evidence type="ECO:0000313" key="18">
    <source>
        <dbReference type="EMBL" id="KAK3593865.1"/>
    </source>
</evidence>
<evidence type="ECO:0000256" key="5">
    <source>
        <dbReference type="ARBA" id="ARBA00022777"/>
    </source>
</evidence>
<feature type="binding site" evidence="15">
    <location>
        <position position="261"/>
    </location>
    <ligand>
        <name>ATP</name>
        <dbReference type="ChEBI" id="CHEBI:30616"/>
    </ligand>
</feature>
<keyword evidence="9 11" id="KW-0539">Nucleus</keyword>
<dbReference type="FunFam" id="1.10.510.10:FF:000989">
    <property type="entry name" value="Wee1-like protein kinase"/>
    <property type="match status" value="1"/>
</dbReference>
<comment type="subcellular location">
    <subcellularLocation>
        <location evidence="1 11">Nucleus</location>
    </subcellularLocation>
</comment>
<feature type="binding site" evidence="14">
    <location>
        <position position="401"/>
    </location>
    <ligand>
        <name>Mg(2+)</name>
        <dbReference type="ChEBI" id="CHEBI:18420"/>
        <label>1</label>
    </ligand>
</feature>
<keyword evidence="2 11" id="KW-0808">Transferase</keyword>
<keyword evidence="7 14" id="KW-0460">Magnesium</keyword>
<dbReference type="SUPFAM" id="SSF56112">
    <property type="entry name" value="Protein kinase-like (PK-like)"/>
    <property type="match status" value="1"/>
</dbReference>
<feature type="region of interest" description="Disordered" evidence="16">
    <location>
        <begin position="148"/>
        <end position="196"/>
    </location>
</feature>
<feature type="active site" description="Proton acceptor" evidence="12">
    <location>
        <position position="358"/>
    </location>
</feature>
<name>A0AAE0VYP6_9BIVA</name>
<dbReference type="SMART" id="SM00220">
    <property type="entry name" value="S_TKc"/>
    <property type="match status" value="1"/>
</dbReference>
<dbReference type="Pfam" id="PF00069">
    <property type="entry name" value="Pkinase"/>
    <property type="match status" value="1"/>
</dbReference>
<dbReference type="InterPro" id="IPR008271">
    <property type="entry name" value="Ser/Thr_kinase_AS"/>
</dbReference>
<feature type="binding site" evidence="14">
    <location>
        <position position="363"/>
    </location>
    <ligand>
        <name>Mg(2+)</name>
        <dbReference type="ChEBI" id="CHEBI:18420"/>
        <label>1</label>
    </ligand>
</feature>
<evidence type="ECO:0000256" key="14">
    <source>
        <dbReference type="PIRSR" id="PIRSR037281-3"/>
    </source>
</evidence>
<dbReference type="Gene3D" id="3.30.200.20">
    <property type="entry name" value="Phosphorylase Kinase, domain 1"/>
    <property type="match status" value="1"/>
</dbReference>
<dbReference type="PANTHER" id="PTHR11042">
    <property type="entry name" value="EUKARYOTIC TRANSLATION INITIATION FACTOR 2-ALPHA KINASE EIF2-ALPHA KINASE -RELATED"/>
    <property type="match status" value="1"/>
</dbReference>
<evidence type="ECO:0000256" key="9">
    <source>
        <dbReference type="ARBA" id="ARBA00023242"/>
    </source>
</evidence>
<feature type="region of interest" description="Disordered" evidence="16">
    <location>
        <begin position="40"/>
        <end position="65"/>
    </location>
</feature>
<dbReference type="PANTHER" id="PTHR11042:SF185">
    <property type="entry name" value="WEE1-LIKE PROTEIN KINASE"/>
    <property type="match status" value="1"/>
</dbReference>
<sequence>MSVLVNNKRANRFHIRGKRDKLARTLLYIFDGEGSSHDLFEKENKDVSSPIRSPERESESEYANDQSKEILGIDLPKNSVASARKAARRVARAKKLSPLPYSLEEIEAFKFEADDRVVDNVTPAVSPPHRKLRALRLFDTPQSTNSLLEKARSQTTEERKRTVSCPMTNVNPFTPVSSDHNDSGYSSTGNKRNRADLERNQGEFDEFDEDMPVQKKLALHDINTSRYKEEFHEICPLGIGEYGGVHKCIHRLDGCTYAIKKSRTPLLGVVEQQSALKEVYAHAVLGKHPNVVRYYSAWAENDHMYIQNEYCNGGSLANYVKAYRQTGRLLSEEEIIQVLYQSAQGLRYIHSQNLVHLDIKPENIFIHRSPKLMRSPESGQESYEEEDEFEESKAIIYKIGDLGHVTAIKNPSVEEGDCRYLPCEILQDDYSNLPKADIFSLGLTIFEVGGGYELPKNGILWQDIRNGKLPELPHYSKEFNMILQSMVQKNPQNRPSALSLLQDPLLCPVGRRTRAQLRKELDKERLKNQFLVQKLREANLCENMEMDEETVGITCSKETLLGASI</sequence>
<feature type="compositionally biased region" description="Basic and acidic residues" evidence="16">
    <location>
        <begin position="149"/>
        <end position="161"/>
    </location>
</feature>
<dbReference type="GO" id="GO:0004715">
    <property type="term" value="F:non-membrane spanning protein tyrosine kinase activity"/>
    <property type="evidence" value="ECO:0007669"/>
    <property type="project" value="UniProtKB-UniRule"/>
</dbReference>
<dbReference type="PIRSF" id="PIRSF037281">
    <property type="entry name" value="Wee1-like_protein_kinase"/>
    <property type="match status" value="1"/>
</dbReference>
<evidence type="ECO:0000256" key="13">
    <source>
        <dbReference type="PIRSR" id="PIRSR037281-2"/>
    </source>
</evidence>
<feature type="binding site" evidence="13">
    <location>
        <position position="260"/>
    </location>
    <ligand>
        <name>ATP</name>
        <dbReference type="ChEBI" id="CHEBI:30616"/>
    </ligand>
</feature>
<protein>
    <recommendedName>
        <fullName evidence="11">Wee1-like protein kinase</fullName>
        <ecNumber evidence="11">2.7.10.2</ecNumber>
    </recommendedName>
</protein>
<comment type="similarity">
    <text evidence="10">Belongs to the protein kinase superfamily. Ser/Thr protein kinase family. GCN2 subfamily.</text>
</comment>
<evidence type="ECO:0000256" key="2">
    <source>
        <dbReference type="ARBA" id="ARBA00022679"/>
    </source>
</evidence>
<keyword evidence="19" id="KW-1185">Reference proteome</keyword>
<keyword evidence="4 11" id="KW-0547">Nucleotide-binding</keyword>
<keyword evidence="8 11" id="KW-0829">Tyrosine-protein kinase</keyword>
<dbReference type="GO" id="GO:0005737">
    <property type="term" value="C:cytoplasm"/>
    <property type="evidence" value="ECO:0007669"/>
    <property type="project" value="TreeGrafter"/>
</dbReference>
<gene>
    <name evidence="18" type="ORF">CHS0354_011470</name>
</gene>
<dbReference type="Gene3D" id="1.10.510.10">
    <property type="entry name" value="Transferase(Phosphotransferase) domain 1"/>
    <property type="match status" value="1"/>
</dbReference>
<evidence type="ECO:0000313" key="19">
    <source>
        <dbReference type="Proteomes" id="UP001195483"/>
    </source>
</evidence>
<accession>A0AAE0VYP6</accession>
<feature type="compositionally biased region" description="Polar residues" evidence="16">
    <location>
        <begin position="165"/>
        <end position="190"/>
    </location>
</feature>
<dbReference type="InterPro" id="IPR000719">
    <property type="entry name" value="Prot_kinase_dom"/>
</dbReference>
<dbReference type="GO" id="GO:0000278">
    <property type="term" value="P:mitotic cell cycle"/>
    <property type="evidence" value="ECO:0007669"/>
    <property type="project" value="InterPro"/>
</dbReference>
<evidence type="ECO:0000256" key="11">
    <source>
        <dbReference type="PIRNR" id="PIRNR037281"/>
    </source>
</evidence>
<comment type="caution">
    <text evidence="18">The sequence shown here is derived from an EMBL/GenBank/DDBJ whole genome shotgun (WGS) entry which is preliminary data.</text>
</comment>
<evidence type="ECO:0000256" key="1">
    <source>
        <dbReference type="ARBA" id="ARBA00004123"/>
    </source>
</evidence>
<evidence type="ECO:0000256" key="7">
    <source>
        <dbReference type="ARBA" id="ARBA00022842"/>
    </source>
</evidence>
<dbReference type="InterPro" id="IPR011009">
    <property type="entry name" value="Kinase-like_dom_sf"/>
</dbReference>
<evidence type="ECO:0000256" key="15">
    <source>
        <dbReference type="PROSITE-ProRule" id="PRU10141"/>
    </source>
</evidence>
<organism evidence="18 19">
    <name type="scientific">Potamilus streckersoni</name>
    <dbReference type="NCBI Taxonomy" id="2493646"/>
    <lineage>
        <taxon>Eukaryota</taxon>
        <taxon>Metazoa</taxon>
        <taxon>Spiralia</taxon>
        <taxon>Lophotrochozoa</taxon>
        <taxon>Mollusca</taxon>
        <taxon>Bivalvia</taxon>
        <taxon>Autobranchia</taxon>
        <taxon>Heteroconchia</taxon>
        <taxon>Palaeoheterodonta</taxon>
        <taxon>Unionida</taxon>
        <taxon>Unionoidea</taxon>
        <taxon>Unionidae</taxon>
        <taxon>Ambleminae</taxon>
        <taxon>Lampsilini</taxon>
        <taxon>Potamilus</taxon>
    </lineage>
</organism>
<evidence type="ECO:0000256" key="4">
    <source>
        <dbReference type="ARBA" id="ARBA00022741"/>
    </source>
</evidence>